<feature type="modified residue" description="4-aspartylphosphate" evidence="2">
    <location>
        <position position="59"/>
    </location>
</feature>
<feature type="domain" description="Response regulatory" evidence="4">
    <location>
        <begin position="8"/>
        <end position="122"/>
    </location>
</feature>
<dbReference type="SMART" id="SM00421">
    <property type="entry name" value="HTH_LUXR"/>
    <property type="match status" value="1"/>
</dbReference>
<dbReference type="PANTHER" id="PTHR43214">
    <property type="entry name" value="TWO-COMPONENT RESPONSE REGULATOR"/>
    <property type="match status" value="1"/>
</dbReference>
<evidence type="ECO:0000256" key="1">
    <source>
        <dbReference type="ARBA" id="ARBA00023125"/>
    </source>
</evidence>
<dbReference type="EMBL" id="BAABKG010000002">
    <property type="protein sequence ID" value="GAA5146676.1"/>
    <property type="molecule type" value="Genomic_DNA"/>
</dbReference>
<dbReference type="InterPro" id="IPR039420">
    <property type="entry name" value="WalR-like"/>
</dbReference>
<dbReference type="InterPro" id="IPR036388">
    <property type="entry name" value="WH-like_DNA-bd_sf"/>
</dbReference>
<dbReference type="InterPro" id="IPR011006">
    <property type="entry name" value="CheY-like_superfamily"/>
</dbReference>
<dbReference type="InterPro" id="IPR001789">
    <property type="entry name" value="Sig_transdc_resp-reg_receiver"/>
</dbReference>
<dbReference type="PROSITE" id="PS50110">
    <property type="entry name" value="RESPONSE_REGULATORY"/>
    <property type="match status" value="1"/>
</dbReference>
<organism evidence="5 6">
    <name type="scientific">Nocardioides marinquilinus</name>
    <dbReference type="NCBI Taxonomy" id="1210400"/>
    <lineage>
        <taxon>Bacteria</taxon>
        <taxon>Bacillati</taxon>
        <taxon>Actinomycetota</taxon>
        <taxon>Actinomycetes</taxon>
        <taxon>Propionibacteriales</taxon>
        <taxon>Nocardioidaceae</taxon>
        <taxon>Nocardioides</taxon>
    </lineage>
</organism>
<name>A0ABP9PHG3_9ACTN</name>
<dbReference type="CDD" id="cd06170">
    <property type="entry name" value="LuxR_C_like"/>
    <property type="match status" value="1"/>
</dbReference>
<protein>
    <submittedName>
        <fullName evidence="5">Response regulator transcription factor</fullName>
    </submittedName>
</protein>
<accession>A0ABP9PHG3</accession>
<keyword evidence="6" id="KW-1185">Reference proteome</keyword>
<sequence length="218" mass="23432">MQERAPVRIAVLNDYDIVVAGVAAVLRPFSDRVEVVDLAAGGAERIRLDEAELDLVLYDTFGKSQGGALNIAGMTSKRIRVVVFSWNTDPALVAASLEAGAAGYVSKSATADELVSAIERIATGQRVVPDGTDGRDGFDGFNAFGRWPGDEHGLSPREAEVLALICQGLSNEEIGQRAFIGVNTVKTHIRTLYRKINVSSRTQAVVWGHAHGFQPEKD</sequence>
<dbReference type="Gene3D" id="1.10.10.10">
    <property type="entry name" value="Winged helix-like DNA-binding domain superfamily/Winged helix DNA-binding domain"/>
    <property type="match status" value="1"/>
</dbReference>
<dbReference type="PANTHER" id="PTHR43214:SF38">
    <property type="entry name" value="NITRATE_NITRITE RESPONSE REGULATOR PROTEIN NARL"/>
    <property type="match status" value="1"/>
</dbReference>
<proteinExistence type="predicted"/>
<keyword evidence="2" id="KW-0597">Phosphoprotein</keyword>
<gene>
    <name evidence="5" type="ORF">GCM10023340_17920</name>
</gene>
<dbReference type="RefSeq" id="WP_345457188.1">
    <property type="nucleotide sequence ID" value="NZ_BAABKG010000002.1"/>
</dbReference>
<keyword evidence="1" id="KW-0238">DNA-binding</keyword>
<evidence type="ECO:0000256" key="2">
    <source>
        <dbReference type="PROSITE-ProRule" id="PRU00169"/>
    </source>
</evidence>
<dbReference type="PROSITE" id="PS50043">
    <property type="entry name" value="HTH_LUXR_2"/>
    <property type="match status" value="1"/>
</dbReference>
<dbReference type="Gene3D" id="3.40.50.2300">
    <property type="match status" value="1"/>
</dbReference>
<dbReference type="InterPro" id="IPR000792">
    <property type="entry name" value="Tscrpt_reg_LuxR_C"/>
</dbReference>
<evidence type="ECO:0000259" key="3">
    <source>
        <dbReference type="PROSITE" id="PS50043"/>
    </source>
</evidence>
<dbReference type="SUPFAM" id="SSF52172">
    <property type="entry name" value="CheY-like"/>
    <property type="match status" value="1"/>
</dbReference>
<dbReference type="SUPFAM" id="SSF46894">
    <property type="entry name" value="C-terminal effector domain of the bipartite response regulators"/>
    <property type="match status" value="1"/>
</dbReference>
<feature type="domain" description="HTH luxR-type" evidence="3">
    <location>
        <begin position="147"/>
        <end position="212"/>
    </location>
</feature>
<dbReference type="PRINTS" id="PR00038">
    <property type="entry name" value="HTHLUXR"/>
</dbReference>
<dbReference type="Proteomes" id="UP001500221">
    <property type="component" value="Unassembled WGS sequence"/>
</dbReference>
<evidence type="ECO:0000259" key="4">
    <source>
        <dbReference type="PROSITE" id="PS50110"/>
    </source>
</evidence>
<evidence type="ECO:0000313" key="6">
    <source>
        <dbReference type="Proteomes" id="UP001500221"/>
    </source>
</evidence>
<evidence type="ECO:0000313" key="5">
    <source>
        <dbReference type="EMBL" id="GAA5146676.1"/>
    </source>
</evidence>
<dbReference type="InterPro" id="IPR016032">
    <property type="entry name" value="Sig_transdc_resp-reg_C-effctor"/>
</dbReference>
<reference evidence="6" key="1">
    <citation type="journal article" date="2019" name="Int. J. Syst. Evol. Microbiol.">
        <title>The Global Catalogue of Microorganisms (GCM) 10K type strain sequencing project: providing services to taxonomists for standard genome sequencing and annotation.</title>
        <authorList>
            <consortium name="The Broad Institute Genomics Platform"/>
            <consortium name="The Broad Institute Genome Sequencing Center for Infectious Disease"/>
            <person name="Wu L."/>
            <person name="Ma J."/>
        </authorList>
    </citation>
    <scope>NUCLEOTIDE SEQUENCE [LARGE SCALE GENOMIC DNA]</scope>
    <source>
        <strain evidence="6">JCM 18459</strain>
    </source>
</reference>
<dbReference type="Pfam" id="PF00196">
    <property type="entry name" value="GerE"/>
    <property type="match status" value="1"/>
</dbReference>
<comment type="caution">
    <text evidence="5">The sequence shown here is derived from an EMBL/GenBank/DDBJ whole genome shotgun (WGS) entry which is preliminary data.</text>
</comment>